<evidence type="ECO:0000256" key="1">
    <source>
        <dbReference type="SAM" id="MobiDB-lite"/>
    </source>
</evidence>
<protein>
    <submittedName>
        <fullName evidence="2">Uncharacterized protein</fullName>
    </submittedName>
</protein>
<sequence length="88" mass="9538">MSGAGTDRPPEAEEPQSQWEAGVERNNAALQRGPVEDAAVDTPFQNWRSVNATAIQAYNLEIQVNGTFAERLREAAQAIPENRNSGAT</sequence>
<comment type="caution">
    <text evidence="2">The sequence shown here is derived from an EMBL/GenBank/DDBJ whole genome shotgun (WGS) entry which is preliminary data.</text>
</comment>
<gene>
    <name evidence="2" type="ORF">H2509_12600</name>
</gene>
<dbReference type="Proteomes" id="UP000541109">
    <property type="component" value="Unassembled WGS sequence"/>
</dbReference>
<evidence type="ECO:0000313" key="2">
    <source>
        <dbReference type="EMBL" id="MBA5777963.1"/>
    </source>
</evidence>
<evidence type="ECO:0000313" key="3">
    <source>
        <dbReference type="Proteomes" id="UP000541109"/>
    </source>
</evidence>
<proteinExistence type="predicted"/>
<accession>A0A839AE55</accession>
<organism evidence="2 3">
    <name type="scientific">Stappia albiluteola</name>
    <dbReference type="NCBI Taxonomy" id="2758565"/>
    <lineage>
        <taxon>Bacteria</taxon>
        <taxon>Pseudomonadati</taxon>
        <taxon>Pseudomonadota</taxon>
        <taxon>Alphaproteobacteria</taxon>
        <taxon>Hyphomicrobiales</taxon>
        <taxon>Stappiaceae</taxon>
        <taxon>Stappia</taxon>
    </lineage>
</organism>
<name>A0A839AE55_9HYPH</name>
<keyword evidence="3" id="KW-1185">Reference proteome</keyword>
<dbReference type="RefSeq" id="WP_182165899.1">
    <property type="nucleotide sequence ID" value="NZ_JACFXV010000054.1"/>
</dbReference>
<reference evidence="2 3" key="1">
    <citation type="submission" date="2020-07" db="EMBL/GenBank/DDBJ databases">
        <title>Stappia sp., F7233, whole genome shotgun sequencing project.</title>
        <authorList>
            <person name="Jiang S."/>
            <person name="Liu Z.W."/>
            <person name="Du Z.J."/>
        </authorList>
    </citation>
    <scope>NUCLEOTIDE SEQUENCE [LARGE SCALE GENOMIC DNA]</scope>
    <source>
        <strain evidence="2 3">F7233</strain>
    </source>
</reference>
<dbReference type="AlphaFoldDB" id="A0A839AE55"/>
<feature type="region of interest" description="Disordered" evidence="1">
    <location>
        <begin position="1"/>
        <end position="36"/>
    </location>
</feature>
<dbReference type="EMBL" id="JACFXV010000054">
    <property type="protein sequence ID" value="MBA5777963.1"/>
    <property type="molecule type" value="Genomic_DNA"/>
</dbReference>